<dbReference type="EMBL" id="FNAC01000001">
    <property type="protein sequence ID" value="SDC53514.1"/>
    <property type="molecule type" value="Genomic_DNA"/>
</dbReference>
<keyword evidence="4" id="KW-1185">Reference proteome</keyword>
<keyword evidence="3" id="KW-0255">Endonuclease</keyword>
<dbReference type="AlphaFoldDB" id="A0A1G6ME19"/>
<dbReference type="RefSeq" id="WP_087937611.1">
    <property type="nucleotide sequence ID" value="NZ_FNAC01000001.1"/>
</dbReference>
<dbReference type="InterPro" id="IPR005135">
    <property type="entry name" value="Endo/exonuclease/phosphatase"/>
</dbReference>
<dbReference type="Gene3D" id="3.60.10.10">
    <property type="entry name" value="Endonuclease/exonuclease/phosphatase"/>
    <property type="match status" value="1"/>
</dbReference>
<evidence type="ECO:0000313" key="4">
    <source>
        <dbReference type="Proteomes" id="UP000199060"/>
    </source>
</evidence>
<gene>
    <name evidence="3" type="ORF">SAMN04488104_1001130</name>
</gene>
<evidence type="ECO:0000313" key="3">
    <source>
        <dbReference type="EMBL" id="SDC53514.1"/>
    </source>
</evidence>
<name>A0A1G6ME19_9BACT</name>
<organism evidence="3 4">
    <name type="scientific">Algoriphagus faecimaris</name>
    <dbReference type="NCBI Taxonomy" id="686796"/>
    <lineage>
        <taxon>Bacteria</taxon>
        <taxon>Pseudomonadati</taxon>
        <taxon>Bacteroidota</taxon>
        <taxon>Cytophagia</taxon>
        <taxon>Cytophagales</taxon>
        <taxon>Cyclobacteriaceae</taxon>
        <taxon>Algoriphagus</taxon>
    </lineage>
</organism>
<evidence type="ECO:0000256" key="1">
    <source>
        <dbReference type="SAM" id="Phobius"/>
    </source>
</evidence>
<sequence length="348" mass="40481">MLILKVLSGFFILATFFPLIKWDHWWVRVFDYPRFQKLIMLLLLLLFWAIFADFSSQENRGWMLSLVLSSAFLFKKVFPFTPFGKKMIKKVDFDPEKGIHLLVANIYQYNRKYKKLLDLVSKEKPDLVFLVETDSKWEKAMLPLEKSFNYHIKIPQENTYGLLFYTNLEIVRQEIHHLIDPEIPSLELDLLLRNGEKITIYAIHPTPPVPGENDQSTERDAEILLVGKKSKNNPLPSLVIGDLNDVAWSYTTELFLKISRMADPRRGRGMYNTFHAKIPIFRWPLDHLFLSRHFALSGLEVHRAIGSDHFPISLKAVLTETNHTDTLKADGDEKEEARQKIANGLTLN</sequence>
<accession>A0A1G6ME19</accession>
<dbReference type="GO" id="GO:0004519">
    <property type="term" value="F:endonuclease activity"/>
    <property type="evidence" value="ECO:0007669"/>
    <property type="project" value="UniProtKB-KW"/>
</dbReference>
<reference evidence="4" key="1">
    <citation type="submission" date="2016-10" db="EMBL/GenBank/DDBJ databases">
        <authorList>
            <person name="Varghese N."/>
            <person name="Submissions S."/>
        </authorList>
    </citation>
    <scope>NUCLEOTIDE SEQUENCE [LARGE SCALE GENOMIC DNA]</scope>
    <source>
        <strain evidence="4">DSM 23095</strain>
    </source>
</reference>
<keyword evidence="3" id="KW-0540">Nuclease</keyword>
<keyword evidence="3" id="KW-0269">Exonuclease</keyword>
<dbReference type="SUPFAM" id="SSF56219">
    <property type="entry name" value="DNase I-like"/>
    <property type="match status" value="1"/>
</dbReference>
<feature type="transmembrane region" description="Helical" evidence="1">
    <location>
        <begin position="6"/>
        <end position="26"/>
    </location>
</feature>
<keyword evidence="1" id="KW-1133">Transmembrane helix</keyword>
<protein>
    <submittedName>
        <fullName evidence="3">Uncharacterized conserved protein YafD, endonuclease/exonuclease/phosphatase (EEP) superfamily</fullName>
    </submittedName>
</protein>
<keyword evidence="1" id="KW-0472">Membrane</keyword>
<dbReference type="GO" id="GO:0004527">
    <property type="term" value="F:exonuclease activity"/>
    <property type="evidence" value="ECO:0007669"/>
    <property type="project" value="UniProtKB-KW"/>
</dbReference>
<evidence type="ECO:0000259" key="2">
    <source>
        <dbReference type="Pfam" id="PF03372"/>
    </source>
</evidence>
<proteinExistence type="predicted"/>
<keyword evidence="3" id="KW-0378">Hydrolase</keyword>
<dbReference type="Proteomes" id="UP000199060">
    <property type="component" value="Unassembled WGS sequence"/>
</dbReference>
<dbReference type="InterPro" id="IPR036691">
    <property type="entry name" value="Endo/exonu/phosph_ase_sf"/>
</dbReference>
<feature type="transmembrane region" description="Helical" evidence="1">
    <location>
        <begin position="38"/>
        <end position="55"/>
    </location>
</feature>
<dbReference type="Pfam" id="PF03372">
    <property type="entry name" value="Exo_endo_phos"/>
    <property type="match status" value="1"/>
</dbReference>
<keyword evidence="1" id="KW-0812">Transmembrane</keyword>
<feature type="domain" description="Endonuclease/exonuclease/phosphatase" evidence="2">
    <location>
        <begin position="105"/>
        <end position="309"/>
    </location>
</feature>
<feature type="transmembrane region" description="Helical" evidence="1">
    <location>
        <begin position="61"/>
        <end position="78"/>
    </location>
</feature>
<dbReference type="OrthoDB" id="9796594at2"/>
<dbReference type="STRING" id="686796.SAMN04488104_1001130"/>